<evidence type="ECO:0000313" key="2">
    <source>
        <dbReference type="Proteomes" id="UP000005018"/>
    </source>
</evidence>
<reference evidence="1 2" key="1">
    <citation type="journal article" date="2012" name="PLoS ONE">
        <title>Sequence and analysis of the genome of the pathogenic yeast Candida orthopsilosis.</title>
        <authorList>
            <person name="Riccombeni A."/>
            <person name="Vidanes G."/>
            <person name="Proux-Wera E."/>
            <person name="Wolfe K.H."/>
            <person name="Butler G."/>
        </authorList>
    </citation>
    <scope>NUCLEOTIDE SEQUENCE [LARGE SCALE GENOMIC DNA]</scope>
    <source>
        <strain evidence="1 2">Co 90-125</strain>
    </source>
</reference>
<dbReference type="GeneID" id="14542156"/>
<dbReference type="RefSeq" id="XP_003871096.1">
    <property type="nucleotide sequence ID" value="XM_003871047.1"/>
</dbReference>
<name>H8X9Z4_CANO9</name>
<dbReference type="Proteomes" id="UP000005018">
    <property type="component" value="Chromosome 7"/>
</dbReference>
<dbReference type="AlphaFoldDB" id="H8X9Z4"/>
<keyword evidence="2" id="KW-1185">Reference proteome</keyword>
<dbReference type="HOGENOM" id="CLU_1348754_0_0_1"/>
<evidence type="ECO:0008006" key="3">
    <source>
        <dbReference type="Google" id="ProtNLM"/>
    </source>
</evidence>
<protein>
    <recommendedName>
        <fullName evidence="3">F-box domain-containing protein</fullName>
    </recommendedName>
</protein>
<accession>H8X9Z4</accession>
<sequence length="196" mass="22973">MFHESFMKPYSTETLTIQQQQQHLQIRDLPDEVLTQIFDCLPLATVKQLRLYPDLATTMQHQIYRNGEYSILIDDEVDEGDKDNENEEEEGHKISQIQNNNHATKHVARFHHYRVNITLCDFKSSIDNLLKYEQTIKDLFDRSRSVTIKLVVILHYSLNRFTDVKDCLSNIDFISKLFNPKGINVCSVDLQLNKKS</sequence>
<evidence type="ECO:0000313" key="1">
    <source>
        <dbReference type="EMBL" id="CCG24971.1"/>
    </source>
</evidence>
<proteinExistence type="predicted"/>
<dbReference type="EMBL" id="HE681725">
    <property type="protein sequence ID" value="CCG24971.1"/>
    <property type="molecule type" value="Genomic_DNA"/>
</dbReference>
<dbReference type="OrthoDB" id="4019356at2759"/>
<organism evidence="1 2">
    <name type="scientific">Candida orthopsilosis (strain 90-125)</name>
    <name type="common">Yeast</name>
    <dbReference type="NCBI Taxonomy" id="1136231"/>
    <lineage>
        <taxon>Eukaryota</taxon>
        <taxon>Fungi</taxon>
        <taxon>Dikarya</taxon>
        <taxon>Ascomycota</taxon>
        <taxon>Saccharomycotina</taxon>
        <taxon>Pichiomycetes</taxon>
        <taxon>Debaryomycetaceae</taxon>
        <taxon>Candida/Lodderomyces clade</taxon>
        <taxon>Candida</taxon>
    </lineage>
</organism>
<dbReference type="KEGG" id="cot:CORT_0G02930"/>
<gene>
    <name evidence="1" type="ORF">CORT_0G02930</name>
</gene>